<reference evidence="1" key="1">
    <citation type="submission" date="2024-01" db="EMBL/GenBank/DDBJ databases">
        <title>The diversity of rhizobia nodulating Mimosa spp. in eleven states of Brazil covering several biomes is determined by host plant, location, and edaphic factors.</title>
        <authorList>
            <person name="Rouws L."/>
            <person name="Barauna A."/>
            <person name="Beukes C."/>
            <person name="De Faria S.M."/>
            <person name="Gross E."/>
            <person name="Dos Reis Junior F.B."/>
            <person name="Simon M."/>
            <person name="Maluk M."/>
            <person name="Odee D.W."/>
            <person name="Kenicer G."/>
            <person name="Young J.P.W."/>
            <person name="Reis V.M."/>
            <person name="Zilli J."/>
            <person name="James E.K."/>
        </authorList>
    </citation>
    <scope>NUCLEOTIDE SEQUENCE</scope>
    <source>
        <strain evidence="1">JPY452</strain>
    </source>
</reference>
<protein>
    <submittedName>
        <fullName evidence="1">LysR substrate-binding domain-containing protein</fullName>
    </submittedName>
</protein>
<proteinExistence type="predicted"/>
<name>A0ACC6REW2_9BURK</name>
<comment type="caution">
    <text evidence="1">The sequence shown here is derived from an EMBL/GenBank/DDBJ whole genome shotgun (WGS) entry which is preliminary data.</text>
</comment>
<sequence>MVVRGAKFSRLSPQVAELKSFTRAAQALDTTQSSISLRIKRLEEALGRHLVERTPRQVCLSVDGVAFLEPARALVAAHRSAVGAFGRERRRLVIGMSHHVVGAQLPFLLRRVSDANPDVLVELRIEASRYVLAAFDEGKLDAAIVLQHGNRRLDGETILTESFGWVAARDFEHDPARPLRLATQPEPCSVRSMAIDALDEAGIAWTEVFLGGGVATIGAAVSAGVAVAALGLRVAPSDVIDVGGRLGLPPLPSRDVVLYASQTDVQARCLFRSVAEAIASTVSGL</sequence>
<organism evidence="1 2">
    <name type="scientific">Paraburkholderia unamae</name>
    <dbReference type="NCBI Taxonomy" id="219649"/>
    <lineage>
        <taxon>Bacteria</taxon>
        <taxon>Pseudomonadati</taxon>
        <taxon>Pseudomonadota</taxon>
        <taxon>Betaproteobacteria</taxon>
        <taxon>Burkholderiales</taxon>
        <taxon>Burkholderiaceae</taxon>
        <taxon>Paraburkholderia</taxon>
    </lineage>
</organism>
<keyword evidence="2" id="KW-1185">Reference proteome</keyword>
<accession>A0ACC6REW2</accession>
<evidence type="ECO:0000313" key="2">
    <source>
        <dbReference type="Proteomes" id="UP001392318"/>
    </source>
</evidence>
<dbReference type="EMBL" id="JAYMRU010000005">
    <property type="protein sequence ID" value="MEM5400115.1"/>
    <property type="molecule type" value="Genomic_DNA"/>
</dbReference>
<dbReference type="Proteomes" id="UP001392318">
    <property type="component" value="Unassembled WGS sequence"/>
</dbReference>
<gene>
    <name evidence="1" type="ORF">VSR83_08460</name>
</gene>
<evidence type="ECO:0000313" key="1">
    <source>
        <dbReference type="EMBL" id="MEM5400115.1"/>
    </source>
</evidence>